<name>A0A2M7V406_9BACT</name>
<comment type="caution">
    <text evidence="4">The sequence shown here is derived from an EMBL/GenBank/DDBJ whole genome shotgun (WGS) entry which is preliminary data.</text>
</comment>
<dbReference type="CDD" id="cd00383">
    <property type="entry name" value="trans_reg_C"/>
    <property type="match status" value="1"/>
</dbReference>
<dbReference type="Gene3D" id="1.10.10.10">
    <property type="entry name" value="Winged helix-like DNA-binding domain superfamily/Winged helix DNA-binding domain"/>
    <property type="match status" value="1"/>
</dbReference>
<feature type="DNA-binding region" description="OmpR/PhoB-type" evidence="2">
    <location>
        <begin position="6"/>
        <end position="107"/>
    </location>
</feature>
<evidence type="ECO:0000313" key="4">
    <source>
        <dbReference type="EMBL" id="PIZ93250.1"/>
    </source>
</evidence>
<dbReference type="PROSITE" id="PS51755">
    <property type="entry name" value="OMPR_PHOB"/>
    <property type="match status" value="1"/>
</dbReference>
<dbReference type="Proteomes" id="UP000230078">
    <property type="component" value="Unassembled WGS sequence"/>
</dbReference>
<dbReference type="EMBL" id="PFPI01000032">
    <property type="protein sequence ID" value="PIZ93250.1"/>
    <property type="molecule type" value="Genomic_DNA"/>
</dbReference>
<keyword evidence="1 2" id="KW-0238">DNA-binding</keyword>
<evidence type="ECO:0000256" key="1">
    <source>
        <dbReference type="ARBA" id="ARBA00023125"/>
    </source>
</evidence>
<feature type="domain" description="OmpR/PhoB-type" evidence="3">
    <location>
        <begin position="6"/>
        <end position="107"/>
    </location>
</feature>
<dbReference type="InterPro" id="IPR016032">
    <property type="entry name" value="Sig_transdc_resp-reg_C-effctor"/>
</dbReference>
<dbReference type="GO" id="GO:0006355">
    <property type="term" value="P:regulation of DNA-templated transcription"/>
    <property type="evidence" value="ECO:0007669"/>
    <property type="project" value="InterPro"/>
</dbReference>
<dbReference type="SUPFAM" id="SSF46894">
    <property type="entry name" value="C-terminal effector domain of the bipartite response regulators"/>
    <property type="match status" value="1"/>
</dbReference>
<evidence type="ECO:0000256" key="2">
    <source>
        <dbReference type="PROSITE-ProRule" id="PRU01091"/>
    </source>
</evidence>
<organism evidence="4 5">
    <name type="scientific">Candidatus Magasanikbacteria bacterium CG_4_10_14_0_2_um_filter_41_31</name>
    <dbReference type="NCBI Taxonomy" id="1974639"/>
    <lineage>
        <taxon>Bacteria</taxon>
        <taxon>Candidatus Magasanikiibacteriota</taxon>
    </lineage>
</organism>
<accession>A0A2M7V406</accession>
<gene>
    <name evidence="4" type="ORF">COX83_02470</name>
</gene>
<dbReference type="InterPro" id="IPR001867">
    <property type="entry name" value="OmpR/PhoB-type_DNA-bd"/>
</dbReference>
<dbReference type="Pfam" id="PF00486">
    <property type="entry name" value="Trans_reg_C"/>
    <property type="match status" value="1"/>
</dbReference>
<evidence type="ECO:0000259" key="3">
    <source>
        <dbReference type="PROSITE" id="PS51755"/>
    </source>
</evidence>
<dbReference type="GO" id="GO:0000160">
    <property type="term" value="P:phosphorelay signal transduction system"/>
    <property type="evidence" value="ECO:0007669"/>
    <property type="project" value="InterPro"/>
</dbReference>
<dbReference type="InterPro" id="IPR036388">
    <property type="entry name" value="WH-like_DNA-bd_sf"/>
</dbReference>
<protein>
    <recommendedName>
        <fullName evidence="3">OmpR/PhoB-type domain-containing protein</fullName>
    </recommendedName>
</protein>
<sequence length="110" mass="12592">MMDRKMSTLKVGDLELNKDTQLAVIGSEEVQLTEFEFLTLWALAEVEGQVISRNHLRKIVGRNDFSFFYDTRATDKLISRLRTAIGDNGSYPRRIITVRGKGYKLVPKRG</sequence>
<reference evidence="5" key="1">
    <citation type="submission" date="2017-09" db="EMBL/GenBank/DDBJ databases">
        <title>Depth-based differentiation of microbial function through sediment-hosted aquifers and enrichment of novel symbionts in the deep terrestrial subsurface.</title>
        <authorList>
            <person name="Probst A.J."/>
            <person name="Ladd B."/>
            <person name="Jarett J.K."/>
            <person name="Geller-Mcgrath D.E."/>
            <person name="Sieber C.M.K."/>
            <person name="Emerson J.B."/>
            <person name="Anantharaman K."/>
            <person name="Thomas B.C."/>
            <person name="Malmstrom R."/>
            <person name="Stieglmeier M."/>
            <person name="Klingl A."/>
            <person name="Woyke T."/>
            <person name="Ryan C.M."/>
            <person name="Banfield J.F."/>
        </authorList>
    </citation>
    <scope>NUCLEOTIDE SEQUENCE [LARGE SCALE GENOMIC DNA]</scope>
</reference>
<evidence type="ECO:0000313" key="5">
    <source>
        <dbReference type="Proteomes" id="UP000230078"/>
    </source>
</evidence>
<dbReference type="SMART" id="SM00862">
    <property type="entry name" value="Trans_reg_C"/>
    <property type="match status" value="1"/>
</dbReference>
<proteinExistence type="predicted"/>
<dbReference type="GO" id="GO:0003677">
    <property type="term" value="F:DNA binding"/>
    <property type="evidence" value="ECO:0007669"/>
    <property type="project" value="UniProtKB-UniRule"/>
</dbReference>
<dbReference type="AlphaFoldDB" id="A0A2M7V406"/>